<dbReference type="InterPro" id="IPR017850">
    <property type="entry name" value="Alkaline_phosphatase_core_sf"/>
</dbReference>
<sequence>MRFSGFSTFRAFLSLCCFIPFLSVGQEKPNVLMIYVDDLGYGDVGAYGATKIHTPHIDNLAAEGIRFTNGHAVAATCTPSRYALMTGQYPFRKSGTGVLPGDAALIIDTAQFTLPDLFQDQGYATAIIGKWHLGLGDQVEKNWNAAITPGPNEVGYGRSYIFPATADRVPTVFMDNHWVVGLDQDDPITVSYVEKVGNDPTGAENPELLKMKATPDHGHNQTIVNGIGRIGWMTGGTRARWVDEEVTLTFVDKAKAFIREQQGNPFFLSYHATEPHVPRMPSTMFKGKSGLGYRGDAILQLDHTVGELVKELKHQGVYDNTIIIFTSDNGPVLDDGYEDDAVTELNGHDPFGGLRGGKYSAFEAGTRVPFIISWPKGIEKGKVSDALVSQVDFLASFAHYFQVALPATQNMDSQNIWDAFAGKKRVGRGELVKSSGTFSLTSGPFKYIKPNKGQAVAKLTNIELGNSPKDQLYNLADDRGETRNLAEDQVQKTEEMKNRLEEILKNK</sequence>
<dbReference type="PANTHER" id="PTHR43751:SF6">
    <property type="entry name" value="N-ACETYLGALACTOSAMINE-6-O-SULFATASE"/>
    <property type="match status" value="1"/>
</dbReference>
<evidence type="ECO:0000313" key="5">
    <source>
        <dbReference type="Proteomes" id="UP000236731"/>
    </source>
</evidence>
<dbReference type="OrthoDB" id="9764377at2"/>
<dbReference type="PROSITE" id="PS00149">
    <property type="entry name" value="SULFATASE_2"/>
    <property type="match status" value="1"/>
</dbReference>
<evidence type="ECO:0000256" key="2">
    <source>
        <dbReference type="ARBA" id="ARBA00022801"/>
    </source>
</evidence>
<comment type="similarity">
    <text evidence="1">Belongs to the sulfatase family.</text>
</comment>
<dbReference type="PROSITE" id="PS00523">
    <property type="entry name" value="SULFATASE_1"/>
    <property type="match status" value="1"/>
</dbReference>
<organism evidence="4 5">
    <name type="scientific">Sphingobacterium lactis</name>
    <dbReference type="NCBI Taxonomy" id="797291"/>
    <lineage>
        <taxon>Bacteria</taxon>
        <taxon>Pseudomonadati</taxon>
        <taxon>Bacteroidota</taxon>
        <taxon>Sphingobacteriia</taxon>
        <taxon>Sphingobacteriales</taxon>
        <taxon>Sphingobacteriaceae</taxon>
        <taxon>Sphingobacterium</taxon>
    </lineage>
</organism>
<keyword evidence="2" id="KW-0378">Hydrolase</keyword>
<dbReference type="Proteomes" id="UP000236731">
    <property type="component" value="Unassembled WGS sequence"/>
</dbReference>
<dbReference type="InterPro" id="IPR052701">
    <property type="entry name" value="GAG_Ulvan_Degrading_Sulfatases"/>
</dbReference>
<keyword evidence="5" id="KW-1185">Reference proteome</keyword>
<evidence type="ECO:0000259" key="3">
    <source>
        <dbReference type="Pfam" id="PF00884"/>
    </source>
</evidence>
<evidence type="ECO:0000256" key="1">
    <source>
        <dbReference type="ARBA" id="ARBA00008779"/>
    </source>
</evidence>
<dbReference type="CDD" id="cd16143">
    <property type="entry name" value="ARS_like"/>
    <property type="match status" value="1"/>
</dbReference>
<gene>
    <name evidence="4" type="ORF">SAMN05421877_103138</name>
</gene>
<reference evidence="5" key="1">
    <citation type="submission" date="2016-10" db="EMBL/GenBank/DDBJ databases">
        <authorList>
            <person name="Varghese N."/>
            <person name="Submissions S."/>
        </authorList>
    </citation>
    <scope>NUCLEOTIDE SEQUENCE [LARGE SCALE GENOMIC DNA]</scope>
    <source>
        <strain evidence="5">DSM 22361</strain>
    </source>
</reference>
<dbReference type="InterPro" id="IPR024607">
    <property type="entry name" value="Sulfatase_CS"/>
</dbReference>
<dbReference type="PANTHER" id="PTHR43751">
    <property type="entry name" value="SULFATASE"/>
    <property type="match status" value="1"/>
</dbReference>
<accession>A0A1H5VJX8</accession>
<protein>
    <submittedName>
        <fullName evidence="4">Arylsulfatase A</fullName>
    </submittedName>
</protein>
<dbReference type="AlphaFoldDB" id="A0A1H5VJX8"/>
<dbReference type="EMBL" id="FNUT01000003">
    <property type="protein sequence ID" value="SEF86857.1"/>
    <property type="molecule type" value="Genomic_DNA"/>
</dbReference>
<dbReference type="GO" id="GO:0016787">
    <property type="term" value="F:hydrolase activity"/>
    <property type="evidence" value="ECO:0007669"/>
    <property type="project" value="UniProtKB-KW"/>
</dbReference>
<dbReference type="RefSeq" id="WP_103905514.1">
    <property type="nucleotide sequence ID" value="NZ_FNUT01000003.1"/>
</dbReference>
<name>A0A1H5VJX8_9SPHI</name>
<feature type="domain" description="Sulfatase N-terminal" evidence="3">
    <location>
        <begin position="29"/>
        <end position="401"/>
    </location>
</feature>
<dbReference type="Pfam" id="PF00884">
    <property type="entry name" value="Sulfatase"/>
    <property type="match status" value="1"/>
</dbReference>
<dbReference type="InterPro" id="IPR000917">
    <property type="entry name" value="Sulfatase_N"/>
</dbReference>
<dbReference type="SUPFAM" id="SSF53649">
    <property type="entry name" value="Alkaline phosphatase-like"/>
    <property type="match status" value="1"/>
</dbReference>
<evidence type="ECO:0000313" key="4">
    <source>
        <dbReference type="EMBL" id="SEF86857.1"/>
    </source>
</evidence>
<proteinExistence type="inferred from homology"/>
<dbReference type="Gene3D" id="3.30.1120.10">
    <property type="match status" value="1"/>
</dbReference>
<dbReference type="Gene3D" id="3.40.720.10">
    <property type="entry name" value="Alkaline Phosphatase, subunit A"/>
    <property type="match status" value="1"/>
</dbReference>